<comment type="caution">
    <text evidence="1">The sequence shown here is derived from an EMBL/GenBank/DDBJ whole genome shotgun (WGS) entry which is preliminary data.</text>
</comment>
<gene>
    <name evidence="1" type="ORF">M9H77_24554</name>
</gene>
<evidence type="ECO:0000313" key="1">
    <source>
        <dbReference type="EMBL" id="KAI5665231.1"/>
    </source>
</evidence>
<sequence>MSREGGDWMCAACNHSNFKRRDACQKCSCPKYASAAEIATYALNLNRTEVLAGDWYCTAMNCSAHNYASRTSCYRCGASKPDYFGYNSGMVSPGGYVYDATALPGYKSGDWMCTRCGGHNFASKRDCYKCMTPREYGKLSTLRMNIVVHVLPSILERYLVLPKNIVLLIIQEVAYKQSEPAERE</sequence>
<dbReference type="EMBL" id="CM044705">
    <property type="protein sequence ID" value="KAI5665231.1"/>
    <property type="molecule type" value="Genomic_DNA"/>
</dbReference>
<organism evidence="1 2">
    <name type="scientific">Catharanthus roseus</name>
    <name type="common">Madagascar periwinkle</name>
    <name type="synonym">Vinca rosea</name>
    <dbReference type="NCBI Taxonomy" id="4058"/>
    <lineage>
        <taxon>Eukaryota</taxon>
        <taxon>Viridiplantae</taxon>
        <taxon>Streptophyta</taxon>
        <taxon>Embryophyta</taxon>
        <taxon>Tracheophyta</taxon>
        <taxon>Spermatophyta</taxon>
        <taxon>Magnoliopsida</taxon>
        <taxon>eudicotyledons</taxon>
        <taxon>Gunneridae</taxon>
        <taxon>Pentapetalae</taxon>
        <taxon>asterids</taxon>
        <taxon>lamiids</taxon>
        <taxon>Gentianales</taxon>
        <taxon>Apocynaceae</taxon>
        <taxon>Rauvolfioideae</taxon>
        <taxon>Vinceae</taxon>
        <taxon>Catharanthinae</taxon>
        <taxon>Catharanthus</taxon>
    </lineage>
</organism>
<dbReference type="Proteomes" id="UP001060085">
    <property type="component" value="Linkage Group LG05"/>
</dbReference>
<protein>
    <submittedName>
        <fullName evidence="1">Uncharacterized protein</fullName>
    </submittedName>
</protein>
<evidence type="ECO:0000313" key="2">
    <source>
        <dbReference type="Proteomes" id="UP001060085"/>
    </source>
</evidence>
<reference evidence="2" key="1">
    <citation type="journal article" date="2023" name="Nat. Plants">
        <title>Single-cell RNA sequencing provides a high-resolution roadmap for understanding the multicellular compartmentation of specialized metabolism.</title>
        <authorList>
            <person name="Sun S."/>
            <person name="Shen X."/>
            <person name="Li Y."/>
            <person name="Li Y."/>
            <person name="Wang S."/>
            <person name="Li R."/>
            <person name="Zhang H."/>
            <person name="Shen G."/>
            <person name="Guo B."/>
            <person name="Wei J."/>
            <person name="Xu J."/>
            <person name="St-Pierre B."/>
            <person name="Chen S."/>
            <person name="Sun C."/>
        </authorList>
    </citation>
    <scope>NUCLEOTIDE SEQUENCE [LARGE SCALE GENOMIC DNA]</scope>
</reference>
<proteinExistence type="predicted"/>
<keyword evidence="2" id="KW-1185">Reference proteome</keyword>
<name>A0ACC0AWT6_CATRO</name>
<accession>A0ACC0AWT6</accession>